<dbReference type="OMA" id="YDNKCNA"/>
<accession>B4PMJ9</accession>
<name>B4PMJ9_DROYA</name>
<sequence>MAGETEQLTFLSELQNIGGGEFKSGYCLNETPILPPVMNDWKRLEMMRLRLSALTKEAVQKRNQITCPERKDASTSTNTQPGLGPLVIMGRFRQKLEQSQTMICDHTANMVMQISAPPLKPNAITSQLVMEDASLAPPQRAVVKVTPVRLATAQSGWVTKLDPPKAENPKPQEKVVEALHRCTSSPNLLKLHHQMWRRDPMPQLTLPIRSELQIGQHLEKKPTNKPTTSRIPSRIPKLITSQVTSNANATKTQSAYQARRSYDAKVAAKRTSQVSKAQASAVKQKAPPNTKHLSVPKSIRTPVPEYKRPGFVQDELQLQKNLFKSLMLRQAEESRRIQAKMQQQHQGLIASMMSDLNHAVEISNDIQSRALHLDSSPSFKSSNSSDPSQN</sequence>
<feature type="region of interest" description="Disordered" evidence="1">
    <location>
        <begin position="63"/>
        <end position="84"/>
    </location>
</feature>
<organism evidence="2 3">
    <name type="scientific">Drosophila yakuba</name>
    <name type="common">Fruit fly</name>
    <dbReference type="NCBI Taxonomy" id="7245"/>
    <lineage>
        <taxon>Eukaryota</taxon>
        <taxon>Metazoa</taxon>
        <taxon>Ecdysozoa</taxon>
        <taxon>Arthropoda</taxon>
        <taxon>Hexapoda</taxon>
        <taxon>Insecta</taxon>
        <taxon>Pterygota</taxon>
        <taxon>Neoptera</taxon>
        <taxon>Endopterygota</taxon>
        <taxon>Diptera</taxon>
        <taxon>Brachycera</taxon>
        <taxon>Muscomorpha</taxon>
        <taxon>Ephydroidea</taxon>
        <taxon>Drosophilidae</taxon>
        <taxon>Drosophila</taxon>
        <taxon>Sophophora</taxon>
    </lineage>
</organism>
<evidence type="ECO:0000256" key="1">
    <source>
        <dbReference type="SAM" id="MobiDB-lite"/>
    </source>
</evidence>
<dbReference type="HOGENOM" id="CLU_622985_0_0_1"/>
<protein>
    <submittedName>
        <fullName evidence="2">Uncharacterized protein</fullName>
    </submittedName>
</protein>
<dbReference type="Pfam" id="PF16025">
    <property type="entry name" value="CaM_bind"/>
    <property type="match status" value="1"/>
</dbReference>
<dbReference type="PhylomeDB" id="B4PMJ9"/>
<dbReference type="KEGG" id="dya:Dyak_GE23372"/>
<dbReference type="AlphaFoldDB" id="B4PMJ9"/>
<proteinExistence type="predicted"/>
<feature type="region of interest" description="Disordered" evidence="1">
    <location>
        <begin position="278"/>
        <end position="305"/>
    </location>
</feature>
<keyword evidence="3" id="KW-1185">Reference proteome</keyword>
<reference evidence="2 3" key="1">
    <citation type="journal article" date="2007" name="Nature">
        <title>Evolution of genes and genomes on the Drosophila phylogeny.</title>
        <authorList>
            <consortium name="Drosophila 12 Genomes Consortium"/>
            <person name="Clark A.G."/>
            <person name="Eisen M.B."/>
            <person name="Smith D.R."/>
            <person name="Bergman C.M."/>
            <person name="Oliver B."/>
            <person name="Markow T.A."/>
            <person name="Kaufman T.C."/>
            <person name="Kellis M."/>
            <person name="Gelbart W."/>
            <person name="Iyer V.N."/>
            <person name="Pollard D.A."/>
            <person name="Sackton T.B."/>
            <person name="Larracuente A.M."/>
            <person name="Singh N.D."/>
            <person name="Abad J.P."/>
            <person name="Abt D.N."/>
            <person name="Adryan B."/>
            <person name="Aguade M."/>
            <person name="Akashi H."/>
            <person name="Anderson W.W."/>
            <person name="Aquadro C.F."/>
            <person name="Ardell D.H."/>
            <person name="Arguello R."/>
            <person name="Artieri C.G."/>
            <person name="Barbash D.A."/>
            <person name="Barker D."/>
            <person name="Barsanti P."/>
            <person name="Batterham P."/>
            <person name="Batzoglou S."/>
            <person name="Begun D."/>
            <person name="Bhutkar A."/>
            <person name="Blanco E."/>
            <person name="Bosak S.A."/>
            <person name="Bradley R.K."/>
            <person name="Brand A.D."/>
            <person name="Brent M.R."/>
            <person name="Brooks A.N."/>
            <person name="Brown R.H."/>
            <person name="Butlin R.K."/>
            <person name="Caggese C."/>
            <person name="Calvi B.R."/>
            <person name="Bernardo de Carvalho A."/>
            <person name="Caspi A."/>
            <person name="Castrezana S."/>
            <person name="Celniker S.E."/>
            <person name="Chang J.L."/>
            <person name="Chapple C."/>
            <person name="Chatterji S."/>
            <person name="Chinwalla A."/>
            <person name="Civetta A."/>
            <person name="Clifton S.W."/>
            <person name="Comeron J.M."/>
            <person name="Costello J.C."/>
            <person name="Coyne J.A."/>
            <person name="Daub J."/>
            <person name="David R.G."/>
            <person name="Delcher A.L."/>
            <person name="Delehaunty K."/>
            <person name="Do C.B."/>
            <person name="Ebling H."/>
            <person name="Edwards K."/>
            <person name="Eickbush T."/>
            <person name="Evans J.D."/>
            <person name="Filipski A."/>
            <person name="Findeiss S."/>
            <person name="Freyhult E."/>
            <person name="Fulton L."/>
            <person name="Fulton R."/>
            <person name="Garcia A.C."/>
            <person name="Gardiner A."/>
            <person name="Garfield D.A."/>
            <person name="Garvin B.E."/>
            <person name="Gibson G."/>
            <person name="Gilbert D."/>
            <person name="Gnerre S."/>
            <person name="Godfrey J."/>
            <person name="Good R."/>
            <person name="Gotea V."/>
            <person name="Gravely B."/>
            <person name="Greenberg A.J."/>
            <person name="Griffiths-Jones S."/>
            <person name="Gross S."/>
            <person name="Guigo R."/>
            <person name="Gustafson E.A."/>
            <person name="Haerty W."/>
            <person name="Hahn M.W."/>
            <person name="Halligan D.L."/>
            <person name="Halpern A.L."/>
            <person name="Halter G.M."/>
            <person name="Han M.V."/>
            <person name="Heger A."/>
            <person name="Hillier L."/>
            <person name="Hinrichs A.S."/>
            <person name="Holmes I."/>
            <person name="Hoskins R.A."/>
            <person name="Hubisz M.J."/>
            <person name="Hultmark D."/>
            <person name="Huntley M.A."/>
            <person name="Jaffe D.B."/>
            <person name="Jagadeeshan S."/>
            <person name="Jeck W.R."/>
            <person name="Johnson J."/>
            <person name="Jones C.D."/>
            <person name="Jordan W.C."/>
            <person name="Karpen G.H."/>
            <person name="Kataoka E."/>
            <person name="Keightley P.D."/>
            <person name="Kheradpour P."/>
            <person name="Kirkness E.F."/>
            <person name="Koerich L.B."/>
            <person name="Kristiansen K."/>
            <person name="Kudrna D."/>
            <person name="Kulathinal R.J."/>
            <person name="Kumar S."/>
            <person name="Kwok R."/>
            <person name="Lander E."/>
            <person name="Langley C.H."/>
            <person name="Lapoint R."/>
            <person name="Lazzaro B.P."/>
            <person name="Lee S.J."/>
            <person name="Levesque L."/>
            <person name="Li R."/>
            <person name="Lin C.F."/>
            <person name="Lin M.F."/>
            <person name="Lindblad-Toh K."/>
            <person name="Llopart A."/>
            <person name="Long M."/>
            <person name="Low L."/>
            <person name="Lozovsky E."/>
            <person name="Lu J."/>
            <person name="Luo M."/>
            <person name="Machado C.A."/>
            <person name="Makalowski W."/>
            <person name="Marzo M."/>
            <person name="Matsuda M."/>
            <person name="Matzkin L."/>
            <person name="McAllister B."/>
            <person name="McBride C.S."/>
            <person name="McKernan B."/>
            <person name="McKernan K."/>
            <person name="Mendez-Lago M."/>
            <person name="Minx P."/>
            <person name="Mollenhauer M.U."/>
            <person name="Montooth K."/>
            <person name="Mount S.M."/>
            <person name="Mu X."/>
            <person name="Myers E."/>
            <person name="Negre B."/>
            <person name="Newfeld S."/>
            <person name="Nielsen R."/>
            <person name="Noor M.A."/>
            <person name="O'Grady P."/>
            <person name="Pachter L."/>
            <person name="Papaceit M."/>
            <person name="Parisi M.J."/>
            <person name="Parisi M."/>
            <person name="Parts L."/>
            <person name="Pedersen J.S."/>
            <person name="Pesole G."/>
            <person name="Phillippy A.M."/>
            <person name="Ponting C.P."/>
            <person name="Pop M."/>
            <person name="Porcelli D."/>
            <person name="Powell J.R."/>
            <person name="Prohaska S."/>
            <person name="Pruitt K."/>
            <person name="Puig M."/>
            <person name="Quesneville H."/>
            <person name="Ram K.R."/>
            <person name="Rand D."/>
            <person name="Rasmussen M.D."/>
            <person name="Reed L.K."/>
            <person name="Reenan R."/>
            <person name="Reily A."/>
            <person name="Remington K.A."/>
            <person name="Rieger T.T."/>
            <person name="Ritchie M.G."/>
            <person name="Robin C."/>
            <person name="Rogers Y.H."/>
            <person name="Rohde C."/>
            <person name="Rozas J."/>
            <person name="Rubenfield M.J."/>
            <person name="Ruiz A."/>
            <person name="Russo S."/>
            <person name="Salzberg S.L."/>
            <person name="Sanchez-Gracia A."/>
            <person name="Saranga D.J."/>
            <person name="Sato H."/>
            <person name="Schaeffer S.W."/>
            <person name="Schatz M.C."/>
            <person name="Schlenke T."/>
            <person name="Schwartz R."/>
            <person name="Segarra C."/>
            <person name="Singh R.S."/>
            <person name="Sirot L."/>
            <person name="Sirota M."/>
            <person name="Sisneros N.B."/>
            <person name="Smith C.D."/>
            <person name="Smith T.F."/>
            <person name="Spieth J."/>
            <person name="Stage D.E."/>
            <person name="Stark A."/>
            <person name="Stephan W."/>
            <person name="Strausberg R.L."/>
            <person name="Strempel S."/>
            <person name="Sturgill D."/>
            <person name="Sutton G."/>
            <person name="Sutton G.G."/>
            <person name="Tao W."/>
            <person name="Teichmann S."/>
            <person name="Tobari Y.N."/>
            <person name="Tomimura Y."/>
            <person name="Tsolas J.M."/>
            <person name="Valente V.L."/>
            <person name="Venter E."/>
            <person name="Venter J.C."/>
            <person name="Vicario S."/>
            <person name="Vieira F.G."/>
            <person name="Vilella A.J."/>
            <person name="Villasante A."/>
            <person name="Walenz B."/>
            <person name="Wang J."/>
            <person name="Wasserman M."/>
            <person name="Watts T."/>
            <person name="Wilson D."/>
            <person name="Wilson R.K."/>
            <person name="Wing R.A."/>
            <person name="Wolfner M.F."/>
            <person name="Wong A."/>
            <person name="Wong G.K."/>
            <person name="Wu C.I."/>
            <person name="Wu G."/>
            <person name="Yamamoto D."/>
            <person name="Yang H.P."/>
            <person name="Yang S.P."/>
            <person name="Yorke J.A."/>
            <person name="Yoshida K."/>
            <person name="Zdobnov E."/>
            <person name="Zhang P."/>
            <person name="Zhang Y."/>
            <person name="Zimin A.V."/>
            <person name="Baldwin J."/>
            <person name="Abdouelleil A."/>
            <person name="Abdulkadir J."/>
            <person name="Abebe A."/>
            <person name="Abera B."/>
            <person name="Abreu J."/>
            <person name="Acer S.C."/>
            <person name="Aftuck L."/>
            <person name="Alexander A."/>
            <person name="An P."/>
            <person name="Anderson E."/>
            <person name="Anderson S."/>
            <person name="Arachi H."/>
            <person name="Azer M."/>
            <person name="Bachantsang P."/>
            <person name="Barry A."/>
            <person name="Bayul T."/>
            <person name="Berlin A."/>
            <person name="Bessette D."/>
            <person name="Bloom T."/>
            <person name="Blye J."/>
            <person name="Boguslavskiy L."/>
            <person name="Bonnet C."/>
            <person name="Boukhgalter B."/>
            <person name="Bourzgui I."/>
            <person name="Brown A."/>
            <person name="Cahill P."/>
            <person name="Channer S."/>
            <person name="Cheshatsang Y."/>
            <person name="Chuda L."/>
            <person name="Citroen M."/>
            <person name="Collymore A."/>
            <person name="Cooke P."/>
            <person name="Costello M."/>
            <person name="D'Aco K."/>
            <person name="Daza R."/>
            <person name="De Haan G."/>
            <person name="DeGray S."/>
            <person name="DeMaso C."/>
            <person name="Dhargay N."/>
            <person name="Dooley K."/>
            <person name="Dooley E."/>
            <person name="Doricent M."/>
            <person name="Dorje P."/>
            <person name="Dorjee K."/>
            <person name="Dupes A."/>
            <person name="Elong R."/>
            <person name="Falk J."/>
            <person name="Farina A."/>
            <person name="Faro S."/>
            <person name="Ferguson D."/>
            <person name="Fisher S."/>
            <person name="Foley C.D."/>
            <person name="Franke A."/>
            <person name="Friedrich D."/>
            <person name="Gadbois L."/>
            <person name="Gearin G."/>
            <person name="Gearin C.R."/>
            <person name="Giannoukos G."/>
            <person name="Goode T."/>
            <person name="Graham J."/>
            <person name="Grandbois E."/>
            <person name="Grewal S."/>
            <person name="Gyaltsen K."/>
            <person name="Hafez N."/>
            <person name="Hagos B."/>
            <person name="Hall J."/>
            <person name="Henson C."/>
            <person name="Hollinger A."/>
            <person name="Honan T."/>
            <person name="Huard M.D."/>
            <person name="Hughes L."/>
            <person name="Hurhula B."/>
            <person name="Husby M.E."/>
            <person name="Kamat A."/>
            <person name="Kanga B."/>
            <person name="Kashin S."/>
            <person name="Khazanovich D."/>
            <person name="Kisner P."/>
            <person name="Lance K."/>
            <person name="Lara M."/>
            <person name="Lee W."/>
            <person name="Lennon N."/>
            <person name="Letendre F."/>
            <person name="LeVine R."/>
            <person name="Lipovsky A."/>
            <person name="Liu X."/>
            <person name="Liu J."/>
            <person name="Liu S."/>
            <person name="Lokyitsang T."/>
            <person name="Lokyitsang Y."/>
            <person name="Lubonja R."/>
            <person name="Lui A."/>
            <person name="MacDonald P."/>
            <person name="Magnisalis V."/>
            <person name="Maru K."/>
            <person name="Matthews C."/>
            <person name="McCusker W."/>
            <person name="McDonough S."/>
            <person name="Mehta T."/>
            <person name="Meldrim J."/>
            <person name="Meneus L."/>
            <person name="Mihai O."/>
            <person name="Mihalev A."/>
            <person name="Mihova T."/>
            <person name="Mittelman R."/>
            <person name="Mlenga V."/>
            <person name="Montmayeur A."/>
            <person name="Mulrain L."/>
            <person name="Navidi A."/>
            <person name="Naylor J."/>
            <person name="Negash T."/>
            <person name="Nguyen T."/>
            <person name="Nguyen N."/>
            <person name="Nicol R."/>
            <person name="Norbu C."/>
            <person name="Norbu N."/>
            <person name="Novod N."/>
            <person name="O'Neill B."/>
            <person name="Osman S."/>
            <person name="Markiewicz E."/>
            <person name="Oyono O.L."/>
            <person name="Patti C."/>
            <person name="Phunkhang P."/>
            <person name="Pierre F."/>
            <person name="Priest M."/>
            <person name="Raghuraman S."/>
            <person name="Rege F."/>
            <person name="Reyes R."/>
            <person name="Rise C."/>
            <person name="Rogov P."/>
            <person name="Ross K."/>
            <person name="Ryan E."/>
            <person name="Settipalli S."/>
            <person name="Shea T."/>
            <person name="Sherpa N."/>
            <person name="Shi L."/>
            <person name="Shih D."/>
            <person name="Sparrow T."/>
            <person name="Spaulding J."/>
            <person name="Stalker J."/>
            <person name="Stange-Thomann N."/>
            <person name="Stavropoulos S."/>
            <person name="Stone C."/>
            <person name="Strader C."/>
            <person name="Tesfaye S."/>
            <person name="Thomson T."/>
            <person name="Thoulutsang Y."/>
            <person name="Thoulutsang D."/>
            <person name="Topham K."/>
            <person name="Topping I."/>
            <person name="Tsamla T."/>
            <person name="Vassiliev H."/>
            <person name="Vo A."/>
            <person name="Wangchuk T."/>
            <person name="Wangdi T."/>
            <person name="Weiand M."/>
            <person name="Wilkinson J."/>
            <person name="Wilson A."/>
            <person name="Yadav S."/>
            <person name="Young G."/>
            <person name="Yu Q."/>
            <person name="Zembek L."/>
            <person name="Zhong D."/>
            <person name="Zimmer A."/>
            <person name="Zwirko Z."/>
            <person name="Jaffe D.B."/>
            <person name="Alvarez P."/>
            <person name="Brockman W."/>
            <person name="Butler J."/>
            <person name="Chin C."/>
            <person name="Gnerre S."/>
            <person name="Grabherr M."/>
            <person name="Kleber M."/>
            <person name="Mauceli E."/>
            <person name="MacCallum I."/>
        </authorList>
    </citation>
    <scope>NUCLEOTIDE SEQUENCE [LARGE SCALE GENOMIC DNA]</scope>
    <source>
        <strain evidence="3">Tai18E2 / Tucson 14021-0261.01</strain>
    </source>
</reference>
<dbReference type="Proteomes" id="UP000002282">
    <property type="component" value="Chromosome 3R"/>
</dbReference>
<evidence type="ECO:0000313" key="2">
    <source>
        <dbReference type="EMBL" id="EDW99133.1"/>
    </source>
</evidence>
<reference evidence="2 3" key="2">
    <citation type="journal article" date="2007" name="PLoS Biol.">
        <title>Principles of genome evolution in the Drosophila melanogaster species group.</title>
        <authorList>
            <person name="Ranz J.M."/>
            <person name="Maurin D."/>
            <person name="Chan Y.S."/>
            <person name="von Grotthuss M."/>
            <person name="Hillier L.W."/>
            <person name="Roote J."/>
            <person name="Ashburner M."/>
            <person name="Bergman C.M."/>
        </authorList>
    </citation>
    <scope>NUCLEOTIDE SEQUENCE [LARGE SCALE GENOMIC DNA]</scope>
    <source>
        <strain evidence="3">Tai18E2 / Tucson 14021-0261.01</strain>
    </source>
</reference>
<evidence type="ECO:0000313" key="3">
    <source>
        <dbReference type="Proteomes" id="UP000002282"/>
    </source>
</evidence>
<gene>
    <name evidence="2" type="primary">Dyak\GE23372</name>
    <name evidence="2" type="synonym">dyak_GLEANR_7165</name>
    <name evidence="2" type="synonym">GE23372</name>
    <name evidence="2" type="ORF">Dyak_GE23372</name>
</gene>
<dbReference type="OrthoDB" id="10028852at2759"/>
<dbReference type="EMBL" id="CM000160">
    <property type="protein sequence ID" value="EDW99133.1"/>
    <property type="molecule type" value="Genomic_DNA"/>
</dbReference>